<dbReference type="EMBL" id="ON529852">
    <property type="protein sequence ID" value="USN13918.1"/>
    <property type="molecule type" value="Genomic_DNA"/>
</dbReference>
<protein>
    <submittedName>
        <fullName evidence="1">Uncharacterized protein</fullName>
    </submittedName>
</protein>
<evidence type="ECO:0000313" key="1">
    <source>
        <dbReference type="EMBL" id="USN13918.1"/>
    </source>
</evidence>
<name>A0A9E7MPJ7_9CAUD</name>
<organism evidence="1 2">
    <name type="scientific">Brevundimonas phage vB_BpoS-Kabachok</name>
    <dbReference type="NCBI Taxonomy" id="2948600"/>
    <lineage>
        <taxon>Viruses</taxon>
        <taxon>Duplodnaviria</taxon>
        <taxon>Heunggongvirae</taxon>
        <taxon>Uroviricota</taxon>
        <taxon>Caudoviricetes</taxon>
        <taxon>Jeanschmidtviridae</taxon>
        <taxon>Marchewkavirus</taxon>
        <taxon>Marchewkavirus kabachok</taxon>
    </lineage>
</organism>
<proteinExistence type="predicted"/>
<accession>A0A9E7MPJ7</accession>
<dbReference type="Proteomes" id="UP001056685">
    <property type="component" value="Segment"/>
</dbReference>
<gene>
    <name evidence="1" type="ORF">KABACHOK_00820</name>
</gene>
<keyword evidence="2" id="KW-1185">Reference proteome</keyword>
<evidence type="ECO:0000313" key="2">
    <source>
        <dbReference type="Proteomes" id="UP001056685"/>
    </source>
</evidence>
<reference evidence="1" key="1">
    <citation type="submission" date="2022-05" db="EMBL/GenBank/DDBJ databases">
        <authorList>
            <person name="Friedrich I."/>
            <person name="Poehlein A."/>
            <person name="Schneider D."/>
            <person name="Hertel R."/>
            <person name="Daniel R."/>
        </authorList>
    </citation>
    <scope>NUCLEOTIDE SEQUENCE</scope>
</reference>
<sequence length="37" mass="4151">MEDHLEALINTGLKYADRVQASNDYGLTAAKHSFTRL</sequence>